<feature type="compositionally biased region" description="Basic and acidic residues" evidence="7">
    <location>
        <begin position="474"/>
        <end position="501"/>
    </location>
</feature>
<name>A0A8C8J479_ONCTS</name>
<keyword evidence="2" id="KW-1003">Cell membrane</keyword>
<feature type="region of interest" description="Disordered" evidence="7">
    <location>
        <begin position="149"/>
        <end position="227"/>
    </location>
</feature>
<feature type="compositionally biased region" description="Low complexity" evidence="7">
    <location>
        <begin position="1115"/>
        <end position="1162"/>
    </location>
</feature>
<dbReference type="GO" id="GO:0005886">
    <property type="term" value="C:plasma membrane"/>
    <property type="evidence" value="ECO:0007669"/>
    <property type="project" value="UniProtKB-SubCell"/>
</dbReference>
<reference evidence="8" key="2">
    <citation type="submission" date="2025-09" db="UniProtKB">
        <authorList>
            <consortium name="Ensembl"/>
        </authorList>
    </citation>
    <scope>IDENTIFICATION</scope>
</reference>
<feature type="compositionally biased region" description="Polar residues" evidence="7">
    <location>
        <begin position="307"/>
        <end position="316"/>
    </location>
</feature>
<evidence type="ECO:0000256" key="5">
    <source>
        <dbReference type="ARBA" id="ARBA00023136"/>
    </source>
</evidence>
<feature type="region of interest" description="Disordered" evidence="7">
    <location>
        <begin position="687"/>
        <end position="710"/>
    </location>
</feature>
<feature type="compositionally biased region" description="Polar residues" evidence="7">
    <location>
        <begin position="565"/>
        <end position="574"/>
    </location>
</feature>
<feature type="region of interest" description="Disordered" evidence="7">
    <location>
        <begin position="558"/>
        <end position="583"/>
    </location>
</feature>
<dbReference type="GeneTree" id="ENSGT00940000161837"/>
<evidence type="ECO:0000256" key="2">
    <source>
        <dbReference type="ARBA" id="ARBA00022475"/>
    </source>
</evidence>
<feature type="compositionally biased region" description="Polar residues" evidence="7">
    <location>
        <begin position="264"/>
        <end position="277"/>
    </location>
</feature>
<feature type="compositionally biased region" description="Low complexity" evidence="7">
    <location>
        <begin position="880"/>
        <end position="901"/>
    </location>
</feature>
<proteinExistence type="predicted"/>
<sequence length="1238" mass="135760">MPQPHAPSAPITTPQLSLALPPRPTRCPSPTLQAPPSLPPAVPSSATTAHKMPQPHAPSAPVTTQPPPCREVIYGGEVLEAPQATAEKPITMIFMGNHNVDDQDETKRLLGFDGTIKAEIVLIDEDDEKSLREKTVTDGYSVIDGNAADLVSGSRPLSDTTELSSEGKDESSATATKELPSPAVKGRTPQVPMATGNGIMSKPALTAMKSSKASEDGSGDLKRDRTERKSVGFLNSVSVISALGGDSSTTTSTMEVEAHPESCYPSQGLNGQGNKHQPQPLDIEVAHEIAYLDEVLEANCCDPGVDTTPSPSNGKATTEKHPREVNIDGTGPSVNISNTDTTCHEVIVEGRKQTIFIGHQDVNYTNNTNNTRPNGHSGPMGGKQENYRKQGGETISPTMTTIKKEARFELRAFQEEKKPSKLFDPCEKEVRVKKVRPSEEVVELERERLELIRGQAVKKNPDMGTKWWNPPQEKSLEEELEPDKLESHRKYEERKQQRRSEFTGGMSQMYAQYSMTLDSNADPEAGRDTPELFQSTKEDILVEQMDFSTARKQFLQMEHARQQAAERSQVTAPNSAKHFSRSPDTVIHVERSSDYVTVGYSSYQDSPLEDSDTTTTTVRTERIYCSPEGSQSPTSTVGRVLGLGLGQGEPSNSGPREASMENRYRDGDFTCARAVMTIIKDEKDPLPLQHHSSSLHSPSASLSSCNPKECDSGLDELSLRSLDNSMLDTLSKDFSMSNVSDSGASNETMSASYLGETSLGEYSFPSTPQSTTPVNGKMEGGTTMSPGEQNEGSQGLSEQELEYHAGMLVQSIIQHALINQNQSQQGEEWQRVPPLQMRHSDVLHPFSGNLSSLPTEYQSLTHLDLHSPPPPQLHSPPSPLQQSPTPLQTLQSAPPQYQSTPSPQPLSPPAQFHSSPTQHQSPSPQLQPLPTQVERPTYVQVERPTYVQMERPTYAPLPQRTSSGGPKILIQSALSRSLALNPDPVPVRTPVLILPRPIEPYQAPELPRTLGEKDQFSYFSKYSEAAELRSTAAATRAQETEQSTGPFKLRSRKQRTLSMIEEEIRAAQEREKELKKQRLGSVRSGPDPRANQTGRPKTMTINPRDKHKTNSLPAKLSLSGSLPPTKLTLTSKTAPGKINPSASPSSSENPSASPSSSGNSSPLLDLGCDDSGESGRPKNFMQTLMDDYENHKVKRREKVEDNSVLEATRVTRRKSNMALRWEAGLYTNEDREEKEEEE</sequence>
<feature type="compositionally biased region" description="Polar residues" evidence="7">
    <location>
        <begin position="782"/>
        <end position="797"/>
    </location>
</feature>
<feature type="region of interest" description="Disordered" evidence="7">
    <location>
        <begin position="245"/>
        <end position="278"/>
    </location>
</feature>
<dbReference type="PANTHER" id="PTHR10498">
    <property type="entry name" value="PARALEMMIN-RELATED"/>
    <property type="match status" value="1"/>
</dbReference>
<dbReference type="Pfam" id="PF03285">
    <property type="entry name" value="Paralemmin"/>
    <property type="match status" value="1"/>
</dbReference>
<accession>A0A8C8J479</accession>
<feature type="compositionally biased region" description="Polar residues" evidence="7">
    <location>
        <begin position="764"/>
        <end position="774"/>
    </location>
</feature>
<reference evidence="8" key="1">
    <citation type="submission" date="2025-08" db="UniProtKB">
        <authorList>
            <consortium name="Ensembl"/>
        </authorList>
    </citation>
    <scope>IDENTIFICATION</scope>
</reference>
<evidence type="ECO:0000313" key="9">
    <source>
        <dbReference type="Proteomes" id="UP000694402"/>
    </source>
</evidence>
<protein>
    <recommendedName>
        <fullName evidence="10">A-kinase anchor protein 2</fullName>
    </recommendedName>
</protein>
<keyword evidence="4" id="KW-0175">Coiled coil</keyword>
<dbReference type="InterPro" id="IPR004965">
    <property type="entry name" value="Paralemmin"/>
</dbReference>
<keyword evidence="9" id="KW-1185">Reference proteome</keyword>
<evidence type="ECO:0008006" key="10">
    <source>
        <dbReference type="Google" id="ProtNLM"/>
    </source>
</evidence>
<feature type="region of interest" description="Disordered" evidence="7">
    <location>
        <begin position="625"/>
        <end position="663"/>
    </location>
</feature>
<feature type="compositionally biased region" description="Pro residues" evidence="7">
    <location>
        <begin position="867"/>
        <end position="879"/>
    </location>
</feature>
<feature type="compositionally biased region" description="Polar residues" evidence="7">
    <location>
        <begin position="155"/>
        <end position="164"/>
    </location>
</feature>
<feature type="region of interest" description="Disordered" evidence="7">
    <location>
        <begin position="1035"/>
        <end position="1054"/>
    </location>
</feature>
<feature type="compositionally biased region" description="Polar residues" evidence="7">
    <location>
        <begin position="1090"/>
        <end position="1101"/>
    </location>
</feature>
<feature type="region of interest" description="Disordered" evidence="7">
    <location>
        <begin position="1070"/>
        <end position="1181"/>
    </location>
</feature>
<dbReference type="PANTHER" id="PTHR10498:SF24">
    <property type="entry name" value="A-KINASE ANCHOR PROTEIN 2 ISOFORM 3 (AKAP2)"/>
    <property type="match status" value="1"/>
</dbReference>
<dbReference type="Proteomes" id="UP000694402">
    <property type="component" value="Unassembled WGS sequence"/>
</dbReference>
<keyword evidence="3" id="KW-0597">Phosphoprotein</keyword>
<feature type="region of interest" description="Disordered" evidence="7">
    <location>
        <begin position="304"/>
        <end position="338"/>
    </location>
</feature>
<feature type="region of interest" description="Disordered" evidence="7">
    <location>
        <begin position="1"/>
        <end position="67"/>
    </location>
</feature>
<feature type="compositionally biased region" description="Low complexity" evidence="7">
    <location>
        <begin position="1035"/>
        <end position="1044"/>
    </location>
</feature>
<feature type="compositionally biased region" description="Low complexity" evidence="7">
    <location>
        <begin position="687"/>
        <end position="704"/>
    </location>
</feature>
<dbReference type="Ensembl" id="ENSOTST00005095682.2">
    <property type="protein sequence ID" value="ENSOTSP00005088146.2"/>
    <property type="gene ID" value="ENSOTSG00005041543.2"/>
</dbReference>
<feature type="region of interest" description="Disordered" evidence="7">
    <location>
        <begin position="363"/>
        <end position="394"/>
    </location>
</feature>
<evidence type="ECO:0000256" key="1">
    <source>
        <dbReference type="ARBA" id="ARBA00004342"/>
    </source>
</evidence>
<dbReference type="AlphaFoldDB" id="A0A8C8J479"/>
<keyword evidence="6" id="KW-0449">Lipoprotein</keyword>
<feature type="compositionally biased region" description="Polar residues" evidence="7">
    <location>
        <begin position="628"/>
        <end position="637"/>
    </location>
</feature>
<feature type="compositionally biased region" description="Low complexity" evidence="7">
    <location>
        <begin position="909"/>
        <end position="932"/>
    </location>
</feature>
<feature type="region of interest" description="Disordered" evidence="7">
    <location>
        <begin position="462"/>
        <end position="504"/>
    </location>
</feature>
<keyword evidence="5" id="KW-0472">Membrane</keyword>
<feature type="region of interest" description="Disordered" evidence="7">
    <location>
        <begin position="760"/>
        <end position="797"/>
    </location>
</feature>
<evidence type="ECO:0000256" key="4">
    <source>
        <dbReference type="ARBA" id="ARBA00023054"/>
    </source>
</evidence>
<feature type="compositionally biased region" description="Basic and acidic residues" evidence="7">
    <location>
        <begin position="212"/>
        <end position="227"/>
    </location>
</feature>
<feature type="region of interest" description="Disordered" evidence="7">
    <location>
        <begin position="861"/>
        <end position="937"/>
    </location>
</feature>
<evidence type="ECO:0000256" key="7">
    <source>
        <dbReference type="SAM" id="MobiDB-lite"/>
    </source>
</evidence>
<evidence type="ECO:0000256" key="3">
    <source>
        <dbReference type="ARBA" id="ARBA00022553"/>
    </source>
</evidence>
<evidence type="ECO:0000313" key="8">
    <source>
        <dbReference type="Ensembl" id="ENSOTSP00005088146.2"/>
    </source>
</evidence>
<feature type="compositionally biased region" description="Basic and acidic residues" evidence="7">
    <location>
        <begin position="317"/>
        <end position="326"/>
    </location>
</feature>
<organism evidence="8 9">
    <name type="scientific">Oncorhynchus tshawytscha</name>
    <name type="common">Chinook salmon</name>
    <name type="synonym">Salmo tshawytscha</name>
    <dbReference type="NCBI Taxonomy" id="74940"/>
    <lineage>
        <taxon>Eukaryota</taxon>
        <taxon>Metazoa</taxon>
        <taxon>Chordata</taxon>
        <taxon>Craniata</taxon>
        <taxon>Vertebrata</taxon>
        <taxon>Euteleostomi</taxon>
        <taxon>Actinopterygii</taxon>
        <taxon>Neopterygii</taxon>
        <taxon>Teleostei</taxon>
        <taxon>Protacanthopterygii</taxon>
        <taxon>Salmoniformes</taxon>
        <taxon>Salmonidae</taxon>
        <taxon>Salmoninae</taxon>
        <taxon>Oncorhynchus</taxon>
    </lineage>
</organism>
<evidence type="ECO:0000256" key="6">
    <source>
        <dbReference type="ARBA" id="ARBA00023288"/>
    </source>
</evidence>
<dbReference type="GO" id="GO:0008360">
    <property type="term" value="P:regulation of cell shape"/>
    <property type="evidence" value="ECO:0007669"/>
    <property type="project" value="InterPro"/>
</dbReference>
<comment type="subcellular location">
    <subcellularLocation>
        <location evidence="1">Cell membrane</location>
        <topology evidence="1">Lipid-anchor</topology>
        <orientation evidence="1">Cytoplasmic side</orientation>
    </subcellularLocation>
</comment>